<dbReference type="Gene3D" id="1.10.357.10">
    <property type="entry name" value="Tetracycline Repressor, domain 2"/>
    <property type="match status" value="1"/>
</dbReference>
<dbReference type="PROSITE" id="PS50977">
    <property type="entry name" value="HTH_TETR_2"/>
    <property type="match status" value="1"/>
</dbReference>
<proteinExistence type="predicted"/>
<organism evidence="4 5">
    <name type="scientific">Lignipirellula cremea</name>
    <dbReference type="NCBI Taxonomy" id="2528010"/>
    <lineage>
        <taxon>Bacteria</taxon>
        <taxon>Pseudomonadati</taxon>
        <taxon>Planctomycetota</taxon>
        <taxon>Planctomycetia</taxon>
        <taxon>Pirellulales</taxon>
        <taxon>Pirellulaceae</taxon>
        <taxon>Lignipirellula</taxon>
    </lineage>
</organism>
<dbReference type="KEGG" id="lcre:Pla8534_48800"/>
<dbReference type="PANTHER" id="PTHR30055">
    <property type="entry name" value="HTH-TYPE TRANSCRIPTIONAL REGULATOR RUTR"/>
    <property type="match status" value="1"/>
</dbReference>
<dbReference type="InterPro" id="IPR023772">
    <property type="entry name" value="DNA-bd_HTH_TetR-type_CS"/>
</dbReference>
<dbReference type="InterPro" id="IPR036271">
    <property type="entry name" value="Tet_transcr_reg_TetR-rel_C_sf"/>
</dbReference>
<evidence type="ECO:0000256" key="1">
    <source>
        <dbReference type="ARBA" id="ARBA00023125"/>
    </source>
</evidence>
<dbReference type="InterPro" id="IPR009057">
    <property type="entry name" value="Homeodomain-like_sf"/>
</dbReference>
<keyword evidence="5" id="KW-1185">Reference proteome</keyword>
<dbReference type="EMBL" id="CP036433">
    <property type="protein sequence ID" value="QDU97054.1"/>
    <property type="molecule type" value="Genomic_DNA"/>
</dbReference>
<protein>
    <submittedName>
        <fullName evidence="4">Putative DNA-binding transcriptional regulator</fullName>
    </submittedName>
</protein>
<dbReference type="GO" id="GO:0003700">
    <property type="term" value="F:DNA-binding transcription factor activity"/>
    <property type="evidence" value="ECO:0007669"/>
    <property type="project" value="TreeGrafter"/>
</dbReference>
<reference evidence="4 5" key="1">
    <citation type="submission" date="2019-02" db="EMBL/GenBank/DDBJ databases">
        <title>Deep-cultivation of Planctomycetes and their phenomic and genomic characterization uncovers novel biology.</title>
        <authorList>
            <person name="Wiegand S."/>
            <person name="Jogler M."/>
            <person name="Boedeker C."/>
            <person name="Pinto D."/>
            <person name="Vollmers J."/>
            <person name="Rivas-Marin E."/>
            <person name="Kohn T."/>
            <person name="Peeters S.H."/>
            <person name="Heuer A."/>
            <person name="Rast P."/>
            <person name="Oberbeckmann S."/>
            <person name="Bunk B."/>
            <person name="Jeske O."/>
            <person name="Meyerdierks A."/>
            <person name="Storesund J.E."/>
            <person name="Kallscheuer N."/>
            <person name="Luecker S."/>
            <person name="Lage O.M."/>
            <person name="Pohl T."/>
            <person name="Merkel B.J."/>
            <person name="Hornburger P."/>
            <person name="Mueller R.-W."/>
            <person name="Bruemmer F."/>
            <person name="Labrenz M."/>
            <person name="Spormann A.M."/>
            <person name="Op den Camp H."/>
            <person name="Overmann J."/>
            <person name="Amann R."/>
            <person name="Jetten M.S.M."/>
            <person name="Mascher T."/>
            <person name="Medema M.H."/>
            <person name="Devos D.P."/>
            <person name="Kaster A.-K."/>
            <person name="Ovreas L."/>
            <person name="Rohde M."/>
            <person name="Galperin M.Y."/>
            <person name="Jogler C."/>
        </authorList>
    </citation>
    <scope>NUCLEOTIDE SEQUENCE [LARGE SCALE GENOMIC DNA]</scope>
    <source>
        <strain evidence="4 5">Pla85_3_4</strain>
    </source>
</reference>
<evidence type="ECO:0000313" key="4">
    <source>
        <dbReference type="EMBL" id="QDU97054.1"/>
    </source>
</evidence>
<accession>A0A518DZ02</accession>
<dbReference type="PANTHER" id="PTHR30055:SF226">
    <property type="entry name" value="HTH-TYPE TRANSCRIPTIONAL REGULATOR PKSA"/>
    <property type="match status" value="1"/>
</dbReference>
<evidence type="ECO:0000313" key="5">
    <source>
        <dbReference type="Proteomes" id="UP000317648"/>
    </source>
</evidence>
<dbReference type="SUPFAM" id="SSF48498">
    <property type="entry name" value="Tetracyclin repressor-like, C-terminal domain"/>
    <property type="match status" value="1"/>
</dbReference>
<dbReference type="PRINTS" id="PR00455">
    <property type="entry name" value="HTHTETR"/>
</dbReference>
<evidence type="ECO:0000259" key="3">
    <source>
        <dbReference type="PROSITE" id="PS50977"/>
    </source>
</evidence>
<dbReference type="RefSeq" id="WP_197442529.1">
    <property type="nucleotide sequence ID" value="NZ_CP036433.1"/>
</dbReference>
<feature type="domain" description="HTH tetR-type" evidence="3">
    <location>
        <begin position="8"/>
        <end position="68"/>
    </location>
</feature>
<dbReference type="Gene3D" id="1.10.10.60">
    <property type="entry name" value="Homeodomain-like"/>
    <property type="match status" value="1"/>
</dbReference>
<evidence type="ECO:0000256" key="2">
    <source>
        <dbReference type="PROSITE-ProRule" id="PRU00335"/>
    </source>
</evidence>
<sequence length="228" mass="25369">MATQSDIETTRERMLLAAGPVFAEKGYHGATVRDLCKAAGVNVASVNYHFGDKLRLYIETVKLAQRSRAKNASYPVWSVETPPEEKLRGFIGTLMARMLAPSDQPWQSRLMMREILQPTEACRELVAEQFRPQFEALLAILRELAPAGTPLRALRQMGFSVVGQCLHYRFAGEVVSLLTPPREYQKYYGVDALADQITQFSLRAVRTWSAADENGQACDAAPSSETLA</sequence>
<dbReference type="SUPFAM" id="SSF46689">
    <property type="entry name" value="Homeodomain-like"/>
    <property type="match status" value="1"/>
</dbReference>
<dbReference type="GO" id="GO:0000976">
    <property type="term" value="F:transcription cis-regulatory region binding"/>
    <property type="evidence" value="ECO:0007669"/>
    <property type="project" value="TreeGrafter"/>
</dbReference>
<dbReference type="Pfam" id="PF00440">
    <property type="entry name" value="TetR_N"/>
    <property type="match status" value="1"/>
</dbReference>
<gene>
    <name evidence="4" type="ORF">Pla8534_48800</name>
</gene>
<dbReference type="Proteomes" id="UP000317648">
    <property type="component" value="Chromosome"/>
</dbReference>
<dbReference type="InterPro" id="IPR015292">
    <property type="entry name" value="Tscrpt_reg_YbiH_C"/>
</dbReference>
<dbReference type="Pfam" id="PF09209">
    <property type="entry name" value="CecR_C"/>
    <property type="match status" value="1"/>
</dbReference>
<dbReference type="InterPro" id="IPR050109">
    <property type="entry name" value="HTH-type_TetR-like_transc_reg"/>
</dbReference>
<feature type="DNA-binding region" description="H-T-H motif" evidence="2">
    <location>
        <begin position="31"/>
        <end position="50"/>
    </location>
</feature>
<keyword evidence="1 2" id="KW-0238">DNA-binding</keyword>
<dbReference type="AlphaFoldDB" id="A0A518DZ02"/>
<name>A0A518DZ02_9BACT</name>
<dbReference type="PROSITE" id="PS01081">
    <property type="entry name" value="HTH_TETR_1"/>
    <property type="match status" value="1"/>
</dbReference>
<dbReference type="InterPro" id="IPR001647">
    <property type="entry name" value="HTH_TetR"/>
</dbReference>